<gene>
    <name evidence="2" type="ORF">NWE73_07930</name>
</gene>
<organism evidence="2 3">
    <name type="scientific">Bdellovibrio svalbardensis</name>
    <dbReference type="NCBI Taxonomy" id="2972972"/>
    <lineage>
        <taxon>Bacteria</taxon>
        <taxon>Pseudomonadati</taxon>
        <taxon>Bdellovibrionota</taxon>
        <taxon>Bdellovibrionia</taxon>
        <taxon>Bdellovibrionales</taxon>
        <taxon>Pseudobdellovibrionaceae</taxon>
        <taxon>Bdellovibrio</taxon>
    </lineage>
</organism>
<sequence>MILKFASATIQKIAFGFAGFIALYALLGFFVVPYVVKQEAVKTVESKFGVKPEIKKISFNPFIFELTVEGFEMPAAVGTDSSQSRLKFDLFSLNMSIFPLLKKEIHLSSVILKNAQLQFIILSNGTTNWVVKEDKNKKPEAPFDWILNFEHIQIEKSGLDFIDRTHVSPLELPLGPISLQASNISTSLGANTDLNSLLISVGDKGHVKINGSLRMKPFSAAVHLDVAEFPLDFVTAYLSDKTLLSLKKGNIDILGNVKYEKGNVLFEGSSQVNDLSLEEKG</sequence>
<dbReference type="PANTHER" id="PTHR30441:SF8">
    <property type="entry name" value="DUF748 DOMAIN-CONTAINING PROTEIN"/>
    <property type="match status" value="1"/>
</dbReference>
<evidence type="ECO:0000313" key="2">
    <source>
        <dbReference type="EMBL" id="MDG0816289.1"/>
    </source>
</evidence>
<keyword evidence="3" id="KW-1185">Reference proteome</keyword>
<dbReference type="Proteomes" id="UP001152321">
    <property type="component" value="Unassembled WGS sequence"/>
</dbReference>
<evidence type="ECO:0000313" key="3">
    <source>
        <dbReference type="Proteomes" id="UP001152321"/>
    </source>
</evidence>
<dbReference type="Pfam" id="PF05359">
    <property type="entry name" value="DUF748"/>
    <property type="match status" value="2"/>
</dbReference>
<comment type="caution">
    <text evidence="2">The sequence shown here is derived from an EMBL/GenBank/DDBJ whole genome shotgun (WGS) entry which is preliminary data.</text>
</comment>
<dbReference type="InterPro" id="IPR008023">
    <property type="entry name" value="DUF748"/>
</dbReference>
<dbReference type="PANTHER" id="PTHR30441">
    <property type="entry name" value="DUF748 DOMAIN-CONTAINING PROTEIN"/>
    <property type="match status" value="1"/>
</dbReference>
<name>A0ABT6DK45_9BACT</name>
<dbReference type="InterPro" id="IPR052894">
    <property type="entry name" value="AsmA-related"/>
</dbReference>
<keyword evidence="1" id="KW-0472">Membrane</keyword>
<reference evidence="2" key="1">
    <citation type="submission" date="2022-08" db="EMBL/GenBank/DDBJ databases">
        <title>Novel Bdellovibrio Species Isolated from Svalbard: Designation Bdellovibrio svalbardensis.</title>
        <authorList>
            <person name="Mitchell R.J."/>
            <person name="Choi S.Y."/>
        </authorList>
    </citation>
    <scope>NUCLEOTIDE SEQUENCE</scope>
    <source>
        <strain evidence="2">PAP01</strain>
    </source>
</reference>
<accession>A0ABT6DK45</accession>
<proteinExistence type="predicted"/>
<feature type="transmembrane region" description="Helical" evidence="1">
    <location>
        <begin position="12"/>
        <end position="36"/>
    </location>
</feature>
<dbReference type="EMBL" id="JANRMI010000002">
    <property type="protein sequence ID" value="MDG0816289.1"/>
    <property type="molecule type" value="Genomic_DNA"/>
</dbReference>
<protein>
    <submittedName>
        <fullName evidence="2">DUF748 domain-containing protein</fullName>
    </submittedName>
</protein>
<dbReference type="RefSeq" id="WP_277577767.1">
    <property type="nucleotide sequence ID" value="NZ_JANRMI010000002.1"/>
</dbReference>
<evidence type="ECO:0000256" key="1">
    <source>
        <dbReference type="SAM" id="Phobius"/>
    </source>
</evidence>
<keyword evidence="1" id="KW-1133">Transmembrane helix</keyword>
<keyword evidence="1" id="KW-0812">Transmembrane</keyword>